<name>A0A1K2H3W1_9LACT</name>
<dbReference type="EMBL" id="FPKS01000001">
    <property type="protein sequence ID" value="SFZ70226.1"/>
    <property type="molecule type" value="Genomic_DNA"/>
</dbReference>
<keyword evidence="7 11" id="KW-1133">Transmembrane helix</keyword>
<dbReference type="PANTHER" id="PTHR47755:SF1">
    <property type="entry name" value="CELL DIVISION PROTEIN FTSX"/>
    <property type="match status" value="1"/>
</dbReference>
<evidence type="ECO:0000256" key="7">
    <source>
        <dbReference type="ARBA" id="ARBA00022989"/>
    </source>
</evidence>
<evidence type="ECO:0000313" key="14">
    <source>
        <dbReference type="EMBL" id="SFZ70226.1"/>
    </source>
</evidence>
<dbReference type="PANTHER" id="PTHR47755">
    <property type="entry name" value="CELL DIVISION PROTEIN FTSX"/>
    <property type="match status" value="1"/>
</dbReference>
<dbReference type="InterPro" id="IPR003838">
    <property type="entry name" value="ABC3_permease_C"/>
</dbReference>
<keyword evidence="4 10" id="KW-1003">Cell membrane</keyword>
<evidence type="ECO:0000256" key="9">
    <source>
        <dbReference type="ARBA" id="ARBA00023306"/>
    </source>
</evidence>
<proteinExistence type="inferred from homology"/>
<feature type="transmembrane region" description="Helical" evidence="11">
    <location>
        <begin position="281"/>
        <end position="303"/>
    </location>
</feature>
<dbReference type="PIRSF" id="PIRSF003097">
    <property type="entry name" value="FtsX"/>
    <property type="match status" value="1"/>
</dbReference>
<dbReference type="InterPro" id="IPR058204">
    <property type="entry name" value="FtsX_firmicutes-type"/>
</dbReference>
<evidence type="ECO:0000256" key="11">
    <source>
        <dbReference type="SAM" id="Phobius"/>
    </source>
</evidence>
<keyword evidence="6 11" id="KW-0812">Transmembrane</keyword>
<dbReference type="GO" id="GO:0051301">
    <property type="term" value="P:cell division"/>
    <property type="evidence" value="ECO:0007669"/>
    <property type="project" value="UniProtKB-KW"/>
</dbReference>
<feature type="transmembrane region" description="Helical" evidence="11">
    <location>
        <begin position="186"/>
        <end position="211"/>
    </location>
</feature>
<protein>
    <recommendedName>
        <fullName evidence="3 10">Cell division protein FtsX</fullName>
    </recommendedName>
</protein>
<evidence type="ECO:0000256" key="8">
    <source>
        <dbReference type="ARBA" id="ARBA00023136"/>
    </source>
</evidence>
<feature type="transmembrane region" description="Helical" evidence="11">
    <location>
        <begin position="21"/>
        <end position="45"/>
    </location>
</feature>
<evidence type="ECO:0000256" key="5">
    <source>
        <dbReference type="ARBA" id="ARBA00022618"/>
    </source>
</evidence>
<dbReference type="RefSeq" id="WP_031365685.1">
    <property type="nucleotide sequence ID" value="NZ_FPKS01000001.1"/>
</dbReference>
<dbReference type="NCBIfam" id="NF038347">
    <property type="entry name" value="FtsX_Gpos"/>
    <property type="match status" value="1"/>
</dbReference>
<reference evidence="14 15" key="1">
    <citation type="submission" date="2016-11" db="EMBL/GenBank/DDBJ databases">
        <authorList>
            <person name="Jaros S."/>
            <person name="Januszkiewicz K."/>
            <person name="Wedrychowicz H."/>
        </authorList>
    </citation>
    <scope>NUCLEOTIDE SEQUENCE [LARGE SCALE GENOMIC DNA]</scope>
    <source>
        <strain evidence="14 15">DSM 22330</strain>
    </source>
</reference>
<evidence type="ECO:0000313" key="15">
    <source>
        <dbReference type="Proteomes" id="UP000185655"/>
    </source>
</evidence>
<gene>
    <name evidence="14" type="ORF">SAMN02746068_00126</name>
</gene>
<evidence type="ECO:0000256" key="6">
    <source>
        <dbReference type="ARBA" id="ARBA00022692"/>
    </source>
</evidence>
<comment type="function">
    <text evidence="10">Part of the ABC transporter FtsEX involved in asymmetric cellular division facilitating the initiation of sporulation.</text>
</comment>
<comment type="similarity">
    <text evidence="2 10">Belongs to the ABC-4 integral membrane protein family. FtsX subfamily.</text>
</comment>
<dbReference type="AlphaFoldDB" id="A0A1K2H3W1"/>
<evidence type="ECO:0000256" key="4">
    <source>
        <dbReference type="ARBA" id="ARBA00022475"/>
    </source>
</evidence>
<feature type="transmembrane region" description="Helical" evidence="11">
    <location>
        <begin position="232"/>
        <end position="261"/>
    </location>
</feature>
<organism evidence="14 15">
    <name type="scientific">Pseudolactococcus chungangensis CAU 28 = DSM 22330</name>
    <dbReference type="NCBI Taxonomy" id="1122154"/>
    <lineage>
        <taxon>Bacteria</taxon>
        <taxon>Bacillati</taxon>
        <taxon>Bacillota</taxon>
        <taxon>Bacilli</taxon>
        <taxon>Lactobacillales</taxon>
        <taxon>Streptococcaceae</taxon>
        <taxon>Pseudolactococcus</taxon>
    </lineage>
</organism>
<sequence>MIRTFFKHLWQSIKNLRRNGWMTVAAVSSVTITLVLVGVFLAVILNTTKLASDLENNVRISTFLKLNVHDGEKEIADPNDKSKMVANPDYHKIEKAIEKVPHVTKVTYSSKENELEKLTKSLGNTWKMFKGDSNPLYDVYIVEADKPENVTEVAKNISKIDGVDRADYGGTNTKKIFGLSKVIRTWGAGAAILLLFVAVFLISNTIRITILSRQREIQIMRLVGAKNGYIRWPFFLEGAWVGLLGAILPSVLISVVYRIGYVGLQKPLSQQGLYLLNPSTFVPQLIILMIVVGVAIGSLGSIISMRRFLKI</sequence>
<dbReference type="InterPro" id="IPR004513">
    <property type="entry name" value="FtsX"/>
</dbReference>
<dbReference type="STRING" id="1122154.SAMN02746068_00126"/>
<dbReference type="Pfam" id="PF18075">
    <property type="entry name" value="FtsX_ECD"/>
    <property type="match status" value="1"/>
</dbReference>
<evidence type="ECO:0000256" key="10">
    <source>
        <dbReference type="PIRNR" id="PIRNR003097"/>
    </source>
</evidence>
<dbReference type="OrthoDB" id="9812531at2"/>
<dbReference type="Pfam" id="PF02687">
    <property type="entry name" value="FtsX"/>
    <property type="match status" value="1"/>
</dbReference>
<feature type="domain" description="FtsX extracellular" evidence="13">
    <location>
        <begin position="59"/>
        <end position="164"/>
    </location>
</feature>
<evidence type="ECO:0000259" key="13">
    <source>
        <dbReference type="Pfam" id="PF18075"/>
    </source>
</evidence>
<keyword evidence="5 10" id="KW-0132">Cell division</keyword>
<dbReference type="GO" id="GO:0005886">
    <property type="term" value="C:plasma membrane"/>
    <property type="evidence" value="ECO:0007669"/>
    <property type="project" value="UniProtKB-SubCell"/>
</dbReference>
<evidence type="ECO:0000256" key="1">
    <source>
        <dbReference type="ARBA" id="ARBA00004651"/>
    </source>
</evidence>
<comment type="subcellular location">
    <subcellularLocation>
        <location evidence="1">Cell membrane</location>
        <topology evidence="1">Multi-pass membrane protein</topology>
    </subcellularLocation>
</comment>
<evidence type="ECO:0000256" key="2">
    <source>
        <dbReference type="ARBA" id="ARBA00007379"/>
    </source>
</evidence>
<keyword evidence="8 10" id="KW-0472">Membrane</keyword>
<dbReference type="InterPro" id="IPR040690">
    <property type="entry name" value="FtsX_ECD"/>
</dbReference>
<accession>A0A1K2H3W1</accession>
<keyword evidence="9 10" id="KW-0131">Cell cycle</keyword>
<feature type="domain" description="ABC3 transporter permease C-terminal" evidence="12">
    <location>
        <begin position="190"/>
        <end position="311"/>
    </location>
</feature>
<dbReference type="Proteomes" id="UP000185655">
    <property type="component" value="Unassembled WGS sequence"/>
</dbReference>
<dbReference type="Gene3D" id="3.30.70.3040">
    <property type="match status" value="1"/>
</dbReference>
<evidence type="ECO:0000259" key="12">
    <source>
        <dbReference type="Pfam" id="PF02687"/>
    </source>
</evidence>
<evidence type="ECO:0000256" key="3">
    <source>
        <dbReference type="ARBA" id="ARBA00021907"/>
    </source>
</evidence>